<accession>A0ABS7TD14</accession>
<protein>
    <recommendedName>
        <fullName evidence="4">DUF3300 domain-containing protein</fullName>
    </recommendedName>
</protein>
<sequence length="161" mass="20023">MERSRRNAQYRYQQDYWRRWQAEQARWNARRYNYYNDPFYYTPYNYRYSYGGSWYSTNSYGAQMLEQAIRDGYREGWYAGQADRADRWRFDYSNNYSYIDGSYGYYGQYVSYNDYRYYFRQGFERGYRDGYYGRYQYGSYRNGESMILPAILGMILAFSIH</sequence>
<keyword evidence="1" id="KW-1133">Transmembrane helix</keyword>
<dbReference type="RefSeq" id="WP_223627515.1">
    <property type="nucleotide sequence ID" value="NZ_JAIQDJ010000001.1"/>
</dbReference>
<keyword evidence="1" id="KW-0812">Transmembrane</keyword>
<evidence type="ECO:0000313" key="2">
    <source>
        <dbReference type="EMBL" id="MBZ4185758.1"/>
    </source>
</evidence>
<gene>
    <name evidence="2" type="ORF">K7B09_05380</name>
</gene>
<evidence type="ECO:0000256" key="1">
    <source>
        <dbReference type="SAM" id="Phobius"/>
    </source>
</evidence>
<keyword evidence="1" id="KW-0472">Membrane</keyword>
<evidence type="ECO:0008006" key="4">
    <source>
        <dbReference type="Google" id="ProtNLM"/>
    </source>
</evidence>
<dbReference type="Proteomes" id="UP001430290">
    <property type="component" value="Unassembled WGS sequence"/>
</dbReference>
<reference evidence="2" key="1">
    <citation type="submission" date="2021-09" db="EMBL/GenBank/DDBJ databases">
        <authorList>
            <person name="Wu T."/>
            <person name="Guo S.Z."/>
        </authorList>
    </citation>
    <scope>NUCLEOTIDE SEQUENCE</scope>
    <source>
        <strain evidence="2">RSS-23</strain>
    </source>
</reference>
<proteinExistence type="predicted"/>
<organism evidence="2 3">
    <name type="scientific">Thermomonas beijingensis</name>
    <dbReference type="NCBI Taxonomy" id="2872701"/>
    <lineage>
        <taxon>Bacteria</taxon>
        <taxon>Pseudomonadati</taxon>
        <taxon>Pseudomonadota</taxon>
        <taxon>Gammaproteobacteria</taxon>
        <taxon>Lysobacterales</taxon>
        <taxon>Lysobacteraceae</taxon>
        <taxon>Thermomonas</taxon>
    </lineage>
</organism>
<evidence type="ECO:0000313" key="3">
    <source>
        <dbReference type="Proteomes" id="UP001430290"/>
    </source>
</evidence>
<dbReference type="EMBL" id="JAIQDJ010000001">
    <property type="protein sequence ID" value="MBZ4185758.1"/>
    <property type="molecule type" value="Genomic_DNA"/>
</dbReference>
<feature type="transmembrane region" description="Helical" evidence="1">
    <location>
        <begin position="143"/>
        <end position="160"/>
    </location>
</feature>
<keyword evidence="3" id="KW-1185">Reference proteome</keyword>
<name>A0ABS7TD14_9GAMM</name>
<comment type="caution">
    <text evidence="2">The sequence shown here is derived from an EMBL/GenBank/DDBJ whole genome shotgun (WGS) entry which is preliminary data.</text>
</comment>